<protein>
    <recommendedName>
        <fullName evidence="1">F-box domain-containing protein</fullName>
    </recommendedName>
</protein>
<dbReference type="EMBL" id="CAKKLH010000113">
    <property type="protein sequence ID" value="CAH0103706.1"/>
    <property type="molecule type" value="Genomic_DNA"/>
</dbReference>
<comment type="caution">
    <text evidence="2">The sequence shown here is derived from an EMBL/GenBank/DDBJ whole genome shotgun (WGS) entry which is preliminary data.</text>
</comment>
<reference evidence="2" key="1">
    <citation type="submission" date="2021-11" db="EMBL/GenBank/DDBJ databases">
        <authorList>
            <person name="Schell T."/>
        </authorList>
    </citation>
    <scope>NUCLEOTIDE SEQUENCE</scope>
    <source>
        <strain evidence="2">M5</strain>
    </source>
</reference>
<gene>
    <name evidence="2" type="ORF">DGAL_LOCUS6289</name>
</gene>
<keyword evidence="3" id="KW-1185">Reference proteome</keyword>
<dbReference type="AlphaFoldDB" id="A0A8J2RRV5"/>
<accession>A0A8J2RRV5</accession>
<dbReference type="OrthoDB" id="10365135at2759"/>
<dbReference type="PROSITE" id="PS50181">
    <property type="entry name" value="FBOX"/>
    <property type="match status" value="1"/>
</dbReference>
<evidence type="ECO:0000313" key="3">
    <source>
        <dbReference type="Proteomes" id="UP000789390"/>
    </source>
</evidence>
<name>A0A8J2RRV5_9CRUS</name>
<evidence type="ECO:0000259" key="1">
    <source>
        <dbReference type="PROSITE" id="PS50181"/>
    </source>
</evidence>
<dbReference type="InterPro" id="IPR001810">
    <property type="entry name" value="F-box_dom"/>
</dbReference>
<organism evidence="2 3">
    <name type="scientific">Daphnia galeata</name>
    <dbReference type="NCBI Taxonomy" id="27404"/>
    <lineage>
        <taxon>Eukaryota</taxon>
        <taxon>Metazoa</taxon>
        <taxon>Ecdysozoa</taxon>
        <taxon>Arthropoda</taxon>
        <taxon>Crustacea</taxon>
        <taxon>Branchiopoda</taxon>
        <taxon>Diplostraca</taxon>
        <taxon>Cladocera</taxon>
        <taxon>Anomopoda</taxon>
        <taxon>Daphniidae</taxon>
        <taxon>Daphnia</taxon>
    </lineage>
</organism>
<dbReference type="Proteomes" id="UP000789390">
    <property type="component" value="Unassembled WGS sequence"/>
</dbReference>
<proteinExistence type="predicted"/>
<evidence type="ECO:0000313" key="2">
    <source>
        <dbReference type="EMBL" id="CAH0103706.1"/>
    </source>
</evidence>
<feature type="domain" description="F-box" evidence="1">
    <location>
        <begin position="1"/>
        <end position="45"/>
    </location>
</feature>
<sequence>MFSLLPNEIIFQLISYLNDEDYIAFANINSDMLSLLASNKKALSLQKCYNLSLLSIKTFMMASSITGCNIQQLDLNNCYWLDADLLTTIILEVPFSLKKLSFSLSRLDYTFWIEGETKKEDEENEVNLNCSIFFDIQENLDKLTFVHCAMQDDCLVMLNIFLCFCTNLESLQLEMGPKCKMPLDQSLLENQQIRKLRRLLPTCSRFHQLICKISNENEIMDLLAQLINNILSRKTCQLDALWAPNISIGQYLQCLKPTLKTLQTSSYINHMPNLKQVRCLRISTQQFLRQFANTDFPSLEMVSFRYDPEYFLEFCSLHKGIKVLQVQHCFPKNLCEPGLELAQGLAYLTNLTKFSTNHNFFLEKDERLGIFSPIQQLIRCDLLNEVEIGLSTSSALERDLKTTTYSAKSSCLTLLSSCKNLTKLTLAYLKVDALDFMSIILSTCLNLKSVRLTKINSNHMMVSDVVTQLETGLPKANNLEDFRWEVGNDGIFTAETSPVKQSADNLLIGSDVFRALQLSSSLRRFVIIGDQFVKFDLMNTKLNWTSLVLACVISPNLTDDIVNFHINSCHPAFQFYMGKSTDEAIDKVSAIHANEMIVFESQIAKLPLC</sequence>